<dbReference type="Gene3D" id="3.90.550.10">
    <property type="entry name" value="Spore Coat Polysaccharide Biosynthesis Protein SpsA, Chain A"/>
    <property type="match status" value="1"/>
</dbReference>
<sequence>MKAVILAGGTGTRLKPLTYWTNKHLLPVGSYPMICYGITKLRDSGIRDIVIVTSRAALGSFADVLGSGKDWGVSILYRVQEEAGGIAQALELARPVMMPKDKFIVLLGDNLFEESLKPYCEQFIKQKAGAMVLLKKVDDPRRYGVPKLDQVSGRIELIEEKPEHPLSDYCVTGLYFYDTDVFDMIDGVKPSRRGELEITDVNNAYAQKGLLSYQELKGWWTDAGTFESLEEAGRRLKGAIS</sequence>
<dbReference type="SUPFAM" id="SSF53448">
    <property type="entry name" value="Nucleotide-diphospho-sugar transferases"/>
    <property type="match status" value="1"/>
</dbReference>
<dbReference type="InterPro" id="IPR029044">
    <property type="entry name" value="Nucleotide-diphossugar_trans"/>
</dbReference>
<dbReference type="RefSeq" id="WP_115993999.1">
    <property type="nucleotide sequence ID" value="NZ_QRDY01000011.1"/>
</dbReference>
<evidence type="ECO:0000256" key="3">
    <source>
        <dbReference type="ARBA" id="ARBA00012461"/>
    </source>
</evidence>
<comment type="cofactor">
    <cofactor evidence="1">
        <name>Mg(2+)</name>
        <dbReference type="ChEBI" id="CHEBI:18420"/>
    </cofactor>
</comment>
<feature type="domain" description="Nucleotidyl transferase" evidence="12">
    <location>
        <begin position="2"/>
        <end position="235"/>
    </location>
</feature>
<accession>A0A3D9I5L9</accession>
<evidence type="ECO:0000313" key="14">
    <source>
        <dbReference type="Proteomes" id="UP000256869"/>
    </source>
</evidence>
<dbReference type="GO" id="GO:0046872">
    <property type="term" value="F:metal ion binding"/>
    <property type="evidence" value="ECO:0007669"/>
    <property type="project" value="UniProtKB-KW"/>
</dbReference>
<evidence type="ECO:0000259" key="12">
    <source>
        <dbReference type="Pfam" id="PF00483"/>
    </source>
</evidence>
<dbReference type="EMBL" id="QRDY01000011">
    <property type="protein sequence ID" value="RED57093.1"/>
    <property type="molecule type" value="Genomic_DNA"/>
</dbReference>
<proteinExistence type="inferred from homology"/>
<keyword evidence="8" id="KW-0460">Magnesium</keyword>
<dbReference type="OrthoDB" id="9803871at2"/>
<dbReference type="Proteomes" id="UP000256869">
    <property type="component" value="Unassembled WGS sequence"/>
</dbReference>
<evidence type="ECO:0000256" key="9">
    <source>
        <dbReference type="ARBA" id="ARBA00032492"/>
    </source>
</evidence>
<dbReference type="PANTHER" id="PTHR43532">
    <property type="entry name" value="GLUCOSE-1-PHOSPHATE THYMIDYLYLTRANSFERASE"/>
    <property type="match status" value="1"/>
</dbReference>
<protein>
    <recommendedName>
        <fullName evidence="4">Glucose-1-phosphate thymidylyltransferase</fullName>
        <ecNumber evidence="3">2.7.7.24</ecNumber>
    </recommendedName>
    <alternativeName>
        <fullName evidence="10">dTDP-glucose pyrophosphorylase</fullName>
    </alternativeName>
    <alternativeName>
        <fullName evidence="9">dTDP-glucose synthase</fullName>
    </alternativeName>
</protein>
<evidence type="ECO:0000256" key="5">
    <source>
        <dbReference type="ARBA" id="ARBA00022679"/>
    </source>
</evidence>
<dbReference type="InterPro" id="IPR005835">
    <property type="entry name" value="NTP_transferase_dom"/>
</dbReference>
<evidence type="ECO:0000256" key="11">
    <source>
        <dbReference type="ARBA" id="ARBA00049336"/>
    </source>
</evidence>
<keyword evidence="7" id="KW-0479">Metal-binding</keyword>
<evidence type="ECO:0000256" key="8">
    <source>
        <dbReference type="ARBA" id="ARBA00022842"/>
    </source>
</evidence>
<comment type="catalytic activity">
    <reaction evidence="11">
        <text>dTTP + alpha-D-glucose 1-phosphate + H(+) = dTDP-alpha-D-glucose + diphosphate</text>
        <dbReference type="Rhea" id="RHEA:15225"/>
        <dbReference type="ChEBI" id="CHEBI:15378"/>
        <dbReference type="ChEBI" id="CHEBI:33019"/>
        <dbReference type="ChEBI" id="CHEBI:37568"/>
        <dbReference type="ChEBI" id="CHEBI:57477"/>
        <dbReference type="ChEBI" id="CHEBI:58601"/>
        <dbReference type="EC" id="2.7.7.24"/>
    </reaction>
</comment>
<gene>
    <name evidence="13" type="ORF">DFP95_1114</name>
</gene>
<comment type="caution">
    <text evidence="13">The sequence shown here is derived from an EMBL/GenBank/DDBJ whole genome shotgun (WGS) entry which is preliminary data.</text>
</comment>
<keyword evidence="14" id="KW-1185">Reference proteome</keyword>
<name>A0A3D9I5L9_9BACL</name>
<dbReference type="PANTHER" id="PTHR43532:SF1">
    <property type="entry name" value="GLUCOSE-1-PHOSPHATE THYMIDYLYLTRANSFERASE 1"/>
    <property type="match status" value="1"/>
</dbReference>
<keyword evidence="6" id="KW-0548">Nucleotidyltransferase</keyword>
<organism evidence="13 14">
    <name type="scientific">Cohnella lupini</name>
    <dbReference type="NCBI Taxonomy" id="1294267"/>
    <lineage>
        <taxon>Bacteria</taxon>
        <taxon>Bacillati</taxon>
        <taxon>Bacillota</taxon>
        <taxon>Bacilli</taxon>
        <taxon>Bacillales</taxon>
        <taxon>Paenibacillaceae</taxon>
        <taxon>Cohnella</taxon>
    </lineage>
</organism>
<comment type="similarity">
    <text evidence="2">Belongs to the glucose-1-phosphate thymidylyltransferase family.</text>
</comment>
<evidence type="ECO:0000256" key="2">
    <source>
        <dbReference type="ARBA" id="ARBA00010480"/>
    </source>
</evidence>
<evidence type="ECO:0000256" key="4">
    <source>
        <dbReference type="ARBA" id="ARBA00017654"/>
    </source>
</evidence>
<evidence type="ECO:0000256" key="7">
    <source>
        <dbReference type="ARBA" id="ARBA00022723"/>
    </source>
</evidence>
<dbReference type="Pfam" id="PF00483">
    <property type="entry name" value="NTP_transferase"/>
    <property type="match status" value="1"/>
</dbReference>
<dbReference type="GO" id="GO:0008879">
    <property type="term" value="F:glucose-1-phosphate thymidylyltransferase activity"/>
    <property type="evidence" value="ECO:0007669"/>
    <property type="project" value="UniProtKB-EC"/>
</dbReference>
<keyword evidence="5 13" id="KW-0808">Transferase</keyword>
<evidence type="ECO:0000256" key="10">
    <source>
        <dbReference type="ARBA" id="ARBA00032598"/>
    </source>
</evidence>
<dbReference type="AlphaFoldDB" id="A0A3D9I5L9"/>
<evidence type="ECO:0000313" key="13">
    <source>
        <dbReference type="EMBL" id="RED57093.1"/>
    </source>
</evidence>
<dbReference type="EC" id="2.7.7.24" evidence="3"/>
<evidence type="ECO:0000256" key="6">
    <source>
        <dbReference type="ARBA" id="ARBA00022695"/>
    </source>
</evidence>
<reference evidence="13 14" key="1">
    <citation type="submission" date="2018-07" db="EMBL/GenBank/DDBJ databases">
        <title>Genomic Encyclopedia of Type Strains, Phase III (KMG-III): the genomes of soil and plant-associated and newly described type strains.</title>
        <authorList>
            <person name="Whitman W."/>
        </authorList>
    </citation>
    <scope>NUCLEOTIDE SEQUENCE [LARGE SCALE GENOMIC DNA]</scope>
    <source>
        <strain evidence="13 14">CECT 8236</strain>
    </source>
</reference>
<evidence type="ECO:0000256" key="1">
    <source>
        <dbReference type="ARBA" id="ARBA00001946"/>
    </source>
</evidence>
<dbReference type="InterPro" id="IPR005907">
    <property type="entry name" value="G1P_thy_trans_s"/>
</dbReference>